<dbReference type="PANTHER" id="PTHR47506:SF1">
    <property type="entry name" value="HTH-TYPE TRANSCRIPTIONAL REGULATOR YJDC"/>
    <property type="match status" value="1"/>
</dbReference>
<name>A0ABY9GI36_9PSED</name>
<dbReference type="Gene3D" id="1.10.10.60">
    <property type="entry name" value="Homeodomain-like"/>
    <property type="match status" value="1"/>
</dbReference>
<evidence type="ECO:0000256" key="3">
    <source>
        <dbReference type="ARBA" id="ARBA00023163"/>
    </source>
</evidence>
<sequence length="230" mass="24671">MAQMGRPRTFDRGVAITQAMHLFWEHGYDATSLSQLKANIGGGITAPSFYAAFGSKQALFNEVMERYLNTHGRVTDSLFDTTLPPRESIELTLRRSAKMQCEPDHPTGCLVALGLLSACTDESKAISQPLADARSLNRAGMVACVERAIASGELPTTVVPETLATVFDSFLLGISVLARDGVPLKQIDDAVTQIMTLWDAWCIGRPTIGSGKTAENSDPPLPANASTSSQ</sequence>
<dbReference type="SUPFAM" id="SSF46689">
    <property type="entry name" value="Homeodomain-like"/>
    <property type="match status" value="1"/>
</dbReference>
<dbReference type="RefSeq" id="WP_305389897.1">
    <property type="nucleotide sequence ID" value="NZ_CP117426.1"/>
</dbReference>
<accession>A0ABY9GI36</accession>
<gene>
    <name evidence="6" type="ORF">PSH57_12895</name>
</gene>
<dbReference type="PANTHER" id="PTHR47506">
    <property type="entry name" value="TRANSCRIPTIONAL REGULATORY PROTEIN"/>
    <property type="match status" value="1"/>
</dbReference>
<dbReference type="SUPFAM" id="SSF48498">
    <property type="entry name" value="Tetracyclin repressor-like, C-terminal domain"/>
    <property type="match status" value="1"/>
</dbReference>
<protein>
    <submittedName>
        <fullName evidence="6">TetR/AcrR family transcriptional regulator</fullName>
    </submittedName>
</protein>
<keyword evidence="3" id="KW-0804">Transcription</keyword>
<dbReference type="EMBL" id="CP117449">
    <property type="protein sequence ID" value="WLH15129.1"/>
    <property type="molecule type" value="Genomic_DNA"/>
</dbReference>
<keyword evidence="2" id="KW-0238">DNA-binding</keyword>
<keyword evidence="7" id="KW-1185">Reference proteome</keyword>
<reference evidence="6 7" key="1">
    <citation type="submission" date="2023-02" db="EMBL/GenBank/DDBJ databases">
        <title>Evolution of Hrp T3SS in non-pathogenic Pseudomonas fluorescens.</title>
        <authorList>
            <person name="Liao K."/>
            <person name="Wei H."/>
            <person name="Gu Y."/>
        </authorList>
    </citation>
    <scope>NUCLEOTIDE SEQUENCE [LARGE SCALE GENOMIC DNA]</scope>
    <source>
        <strain evidence="6 7">FP205</strain>
    </source>
</reference>
<evidence type="ECO:0000313" key="7">
    <source>
        <dbReference type="Proteomes" id="UP001230339"/>
    </source>
</evidence>
<evidence type="ECO:0000256" key="4">
    <source>
        <dbReference type="SAM" id="MobiDB-lite"/>
    </source>
</evidence>
<evidence type="ECO:0000256" key="2">
    <source>
        <dbReference type="ARBA" id="ARBA00023125"/>
    </source>
</evidence>
<organism evidence="6 7">
    <name type="scientific">Pseudomonas hefeiensis</name>
    <dbReference type="NCBI Taxonomy" id="2738125"/>
    <lineage>
        <taxon>Bacteria</taxon>
        <taxon>Pseudomonadati</taxon>
        <taxon>Pseudomonadota</taxon>
        <taxon>Gammaproteobacteria</taxon>
        <taxon>Pseudomonadales</taxon>
        <taxon>Pseudomonadaceae</taxon>
        <taxon>Pseudomonas</taxon>
    </lineage>
</organism>
<dbReference type="InterPro" id="IPR009057">
    <property type="entry name" value="Homeodomain-like_sf"/>
</dbReference>
<evidence type="ECO:0000256" key="1">
    <source>
        <dbReference type="ARBA" id="ARBA00023015"/>
    </source>
</evidence>
<dbReference type="Pfam" id="PF00440">
    <property type="entry name" value="TetR_N"/>
    <property type="match status" value="1"/>
</dbReference>
<feature type="domain" description="HTH tetR-type" evidence="5">
    <location>
        <begin position="16"/>
        <end position="63"/>
    </location>
</feature>
<dbReference type="Proteomes" id="UP001230339">
    <property type="component" value="Chromosome"/>
</dbReference>
<dbReference type="InterPro" id="IPR036271">
    <property type="entry name" value="Tet_transcr_reg_TetR-rel_C_sf"/>
</dbReference>
<evidence type="ECO:0000259" key="5">
    <source>
        <dbReference type="Pfam" id="PF00440"/>
    </source>
</evidence>
<dbReference type="Gene3D" id="1.10.357.10">
    <property type="entry name" value="Tetracycline Repressor, domain 2"/>
    <property type="match status" value="1"/>
</dbReference>
<proteinExistence type="predicted"/>
<feature type="region of interest" description="Disordered" evidence="4">
    <location>
        <begin position="209"/>
        <end position="230"/>
    </location>
</feature>
<dbReference type="InterPro" id="IPR001647">
    <property type="entry name" value="HTH_TetR"/>
</dbReference>
<evidence type="ECO:0000313" key="6">
    <source>
        <dbReference type="EMBL" id="WLH15129.1"/>
    </source>
</evidence>
<keyword evidence="1" id="KW-0805">Transcription regulation</keyword>